<evidence type="ECO:0000256" key="1">
    <source>
        <dbReference type="ARBA" id="ARBA00004937"/>
    </source>
</evidence>
<comment type="function">
    <text evidence="7">Catalyzes the oxidation of glucose 6-phosphate to 6-phosphogluconolactone.</text>
</comment>
<keyword evidence="5 7" id="KW-0560">Oxidoreductase</keyword>
<dbReference type="SUPFAM" id="SSF55347">
    <property type="entry name" value="Glyceraldehyde-3-phosphate dehydrogenase-like, C-terminal domain"/>
    <property type="match status" value="1"/>
</dbReference>
<evidence type="ECO:0000256" key="4">
    <source>
        <dbReference type="ARBA" id="ARBA00022857"/>
    </source>
</evidence>
<feature type="binding site" evidence="7">
    <location>
        <position position="47"/>
    </location>
    <ligand>
        <name>NADP(+)</name>
        <dbReference type="ChEBI" id="CHEBI:58349"/>
    </ligand>
</feature>
<feature type="binding site" evidence="7">
    <location>
        <position position="149"/>
    </location>
    <ligand>
        <name>NADP(+)</name>
        <dbReference type="ChEBI" id="CHEBI:58349"/>
    </ligand>
</feature>
<proteinExistence type="inferred from homology"/>
<evidence type="ECO:0000313" key="10">
    <source>
        <dbReference type="EMBL" id="SEI55038.1"/>
    </source>
</evidence>
<dbReference type="OrthoDB" id="9802739at2"/>
<dbReference type="UniPathway" id="UPA00115">
    <property type="reaction ID" value="UER00408"/>
</dbReference>
<dbReference type="GO" id="GO:0050661">
    <property type="term" value="F:NADP binding"/>
    <property type="evidence" value="ECO:0007669"/>
    <property type="project" value="UniProtKB-UniRule"/>
</dbReference>
<evidence type="ECO:0000256" key="6">
    <source>
        <dbReference type="ARBA" id="ARBA00023277"/>
    </source>
</evidence>
<dbReference type="GO" id="GO:0006006">
    <property type="term" value="P:glucose metabolic process"/>
    <property type="evidence" value="ECO:0007669"/>
    <property type="project" value="UniProtKB-KW"/>
</dbReference>
<sequence length="482" mass="55651">MSKEKRALYIIFGATGDLASRKLYPALYRLYSKGYLKEHFAVIGTARREWSDEYYQNIVKEAVDSISDSEADAEAFSSHFRYQSHNVNDSEHYHTLKNLADSLDTKYDIQGNRIFYLSMSPNFFGTITKHLRDQKLVTENGFNRVIIEKPFGTDFESSQHLNNEINDSFDENQLYRIDHYLGKEMVQTILALRFSNRLIKESWNSDSLSSIQVTLSEDLGVEERGGYYDKSGALRDMVQNHILQIVSLLTMDEPDSYTTENVRKEKLAVLKSLKRPNVAEDFVRGQYSFSDNGNLKAYRDEEKVSADSMTETYVAGKVTVDTDKWRDVPIYIRTGKRMKEKTSRVDVLWKKTDQQIFDEGDSILTIHISPDEGIELQLNDKKIGPGMEIQPVSLEAMRSKEMLKARPEAYEKLLLDVLNGDETHFAHWGEVAASWKYVDFIREAWNKDLENIPFYTACSMGPKEADDLLAKDNQKWLYNPNK</sequence>
<evidence type="ECO:0000259" key="9">
    <source>
        <dbReference type="Pfam" id="PF02781"/>
    </source>
</evidence>
<organism evidence="10 11">
    <name type="scientific">Alkalibacterium gilvum</name>
    <dbReference type="NCBI Taxonomy" id="1130080"/>
    <lineage>
        <taxon>Bacteria</taxon>
        <taxon>Bacillati</taxon>
        <taxon>Bacillota</taxon>
        <taxon>Bacilli</taxon>
        <taxon>Lactobacillales</taxon>
        <taxon>Carnobacteriaceae</taxon>
        <taxon>Alkalibacterium</taxon>
    </lineage>
</organism>
<keyword evidence="11" id="KW-1185">Reference proteome</keyword>
<dbReference type="GO" id="GO:0004345">
    <property type="term" value="F:glucose-6-phosphate dehydrogenase activity"/>
    <property type="evidence" value="ECO:0007669"/>
    <property type="project" value="UniProtKB-UniRule"/>
</dbReference>
<keyword evidence="6 7" id="KW-0119">Carbohydrate metabolism</keyword>
<dbReference type="PRINTS" id="PR00079">
    <property type="entry name" value="G6PDHDRGNASE"/>
</dbReference>
<comment type="pathway">
    <text evidence="1 7">Carbohydrate degradation; pentose phosphate pathway; D-ribulose 5-phosphate from D-glucose 6-phosphate (oxidative stage): step 1/3.</text>
</comment>
<dbReference type="Proteomes" id="UP000198564">
    <property type="component" value="Unassembled WGS sequence"/>
</dbReference>
<dbReference type="STRING" id="1130080.SAMN04488113_1035"/>
<gene>
    <name evidence="7" type="primary">zwf</name>
    <name evidence="10" type="ORF">SAMN04488113_1035</name>
</gene>
<dbReference type="InterPro" id="IPR022675">
    <property type="entry name" value="G6P_DH_C"/>
</dbReference>
<comment type="caution">
    <text evidence="7">Lacks conserved residue(s) required for the propagation of feature annotation.</text>
</comment>
<dbReference type="InterPro" id="IPR036291">
    <property type="entry name" value="NAD(P)-bd_dom_sf"/>
</dbReference>
<feature type="domain" description="Glucose-6-phosphate dehydrogenase C-terminal" evidence="9">
    <location>
        <begin position="190"/>
        <end position="476"/>
    </location>
</feature>
<evidence type="ECO:0000313" key="11">
    <source>
        <dbReference type="Proteomes" id="UP000198564"/>
    </source>
</evidence>
<dbReference type="InterPro" id="IPR001282">
    <property type="entry name" value="G6P_DH"/>
</dbReference>
<dbReference type="PANTHER" id="PTHR23429:SF0">
    <property type="entry name" value="GLUCOSE-6-PHOSPHATE 1-DEHYDROGENASE"/>
    <property type="match status" value="1"/>
</dbReference>
<feature type="domain" description="Glucose-6-phosphate dehydrogenase NAD-binding" evidence="8">
    <location>
        <begin position="10"/>
        <end position="187"/>
    </location>
</feature>
<dbReference type="Gene3D" id="3.40.50.720">
    <property type="entry name" value="NAD(P)-binding Rossmann-like Domain"/>
    <property type="match status" value="1"/>
</dbReference>
<feature type="binding site" evidence="7">
    <location>
        <position position="336"/>
    </location>
    <ligand>
        <name>substrate</name>
    </ligand>
</feature>
<dbReference type="InterPro" id="IPR022674">
    <property type="entry name" value="G6P_DH_NAD-bd"/>
</dbReference>
<comment type="similarity">
    <text evidence="2 7">Belongs to the glucose-6-phosphate dehydrogenase family.</text>
</comment>
<evidence type="ECO:0000256" key="5">
    <source>
        <dbReference type="ARBA" id="ARBA00023002"/>
    </source>
</evidence>
<evidence type="ECO:0000256" key="2">
    <source>
        <dbReference type="ARBA" id="ARBA00009975"/>
    </source>
</evidence>
<comment type="catalytic activity">
    <reaction evidence="7">
        <text>D-glucose 6-phosphate + NADP(+) = 6-phospho-D-glucono-1,5-lactone + NADPH + H(+)</text>
        <dbReference type="Rhea" id="RHEA:15841"/>
        <dbReference type="ChEBI" id="CHEBI:15378"/>
        <dbReference type="ChEBI" id="CHEBI:57783"/>
        <dbReference type="ChEBI" id="CHEBI:57955"/>
        <dbReference type="ChEBI" id="CHEBI:58349"/>
        <dbReference type="ChEBI" id="CHEBI:61548"/>
        <dbReference type="EC" id="1.1.1.49"/>
    </reaction>
</comment>
<dbReference type="SUPFAM" id="SSF51735">
    <property type="entry name" value="NAD(P)-binding Rossmann-fold domains"/>
    <property type="match status" value="1"/>
</dbReference>
<dbReference type="EMBL" id="FNYW01000003">
    <property type="protein sequence ID" value="SEI55038.1"/>
    <property type="molecule type" value="Genomic_DNA"/>
</dbReference>
<feature type="binding site" evidence="7">
    <location>
        <position position="179"/>
    </location>
    <ligand>
        <name>substrate</name>
    </ligand>
</feature>
<feature type="binding site" evidence="7">
    <location>
        <position position="183"/>
    </location>
    <ligand>
        <name>substrate</name>
    </ligand>
</feature>
<dbReference type="NCBIfam" id="TIGR00871">
    <property type="entry name" value="zwf"/>
    <property type="match status" value="1"/>
</dbReference>
<dbReference type="GO" id="GO:0009051">
    <property type="term" value="P:pentose-phosphate shunt, oxidative branch"/>
    <property type="evidence" value="ECO:0007669"/>
    <property type="project" value="TreeGrafter"/>
</dbReference>
<dbReference type="Gene3D" id="3.30.360.10">
    <property type="entry name" value="Dihydrodipicolinate Reductase, domain 2"/>
    <property type="match status" value="1"/>
</dbReference>
<keyword evidence="4 7" id="KW-0521">NADP</keyword>
<dbReference type="AlphaFoldDB" id="A0A1H6RGT0"/>
<feature type="binding site" evidence="7">
    <location>
        <position position="341"/>
    </location>
    <ligand>
        <name>substrate</name>
    </ligand>
</feature>
<feature type="active site" description="Proton acceptor" evidence="7">
    <location>
        <position position="241"/>
    </location>
</feature>
<protein>
    <recommendedName>
        <fullName evidence="7">Glucose-6-phosphate 1-dehydrogenase</fullName>
        <shortName evidence="7">G6PD</shortName>
        <ecNumber evidence="7">1.1.1.49</ecNumber>
    </recommendedName>
</protein>
<dbReference type="Pfam" id="PF00479">
    <property type="entry name" value="G6PD_N"/>
    <property type="match status" value="1"/>
</dbReference>
<feature type="binding site" evidence="7">
    <location>
        <position position="217"/>
    </location>
    <ligand>
        <name>substrate</name>
    </ligand>
</feature>
<evidence type="ECO:0000256" key="3">
    <source>
        <dbReference type="ARBA" id="ARBA00022526"/>
    </source>
</evidence>
<dbReference type="GO" id="GO:0005829">
    <property type="term" value="C:cytosol"/>
    <property type="evidence" value="ECO:0007669"/>
    <property type="project" value="TreeGrafter"/>
</dbReference>
<name>A0A1H6RGT0_9LACT</name>
<keyword evidence="3 7" id="KW-0313">Glucose metabolism</keyword>
<dbReference type="PIRSF" id="PIRSF000110">
    <property type="entry name" value="G6PD"/>
    <property type="match status" value="1"/>
</dbReference>
<dbReference type="InterPro" id="IPR019796">
    <property type="entry name" value="G6P_DH_AS"/>
</dbReference>
<dbReference type="Pfam" id="PF02781">
    <property type="entry name" value="G6PD_C"/>
    <property type="match status" value="1"/>
</dbReference>
<dbReference type="PANTHER" id="PTHR23429">
    <property type="entry name" value="GLUCOSE-6-PHOSPHATE 1-DEHYDROGENASE G6PD"/>
    <property type="match status" value="1"/>
</dbReference>
<evidence type="ECO:0000259" key="8">
    <source>
        <dbReference type="Pfam" id="PF00479"/>
    </source>
</evidence>
<dbReference type="EC" id="1.1.1.49" evidence="7"/>
<dbReference type="PROSITE" id="PS00069">
    <property type="entry name" value="G6P_DEHYDROGENASE"/>
    <property type="match status" value="1"/>
</dbReference>
<evidence type="ECO:0000256" key="7">
    <source>
        <dbReference type="HAMAP-Rule" id="MF_00966"/>
    </source>
</evidence>
<reference evidence="11" key="1">
    <citation type="submission" date="2016-10" db="EMBL/GenBank/DDBJ databases">
        <authorList>
            <person name="Varghese N."/>
            <person name="Submissions S."/>
        </authorList>
    </citation>
    <scope>NUCLEOTIDE SEQUENCE [LARGE SCALE GENOMIC DNA]</scope>
    <source>
        <strain evidence="11">DSM 25751</strain>
    </source>
</reference>
<dbReference type="RefSeq" id="WP_091632565.1">
    <property type="nucleotide sequence ID" value="NZ_FNYW01000003.1"/>
</dbReference>
<feature type="binding site" evidence="7">
    <location>
        <position position="236"/>
    </location>
    <ligand>
        <name>substrate</name>
    </ligand>
</feature>
<accession>A0A1H6RGT0</accession>
<dbReference type="HAMAP" id="MF_00966">
    <property type="entry name" value="G6PD"/>
    <property type="match status" value="1"/>
</dbReference>